<sequence length="278" mass="27812">MRRKTIVSASASAAAAALALGAVLAGCGGTDRDAYVASEAAGPGSSSHPVGGAVPPDEGVEFHSLPAAPPSGRSPGHSPGSPVPGSSRPPASSSPQAPHSPQSLPSPQSPLPPSGRGSSPQGSGDGTDPRTGAGGRPRTGSPAPPVKPSPPSPPAPPSRPGQPSHTPEAARLETGEARRSADDEGRRWCEKVTVPLANSGGSPVTTGTITFGSHVIDLLGLDWSTITSAQPLPVPIEAGAAVEGAWTVCVDAWRVPWGMHVETRDVKVEWGWSGESPG</sequence>
<feature type="compositionally biased region" description="Basic and acidic residues" evidence="1">
    <location>
        <begin position="168"/>
        <end position="186"/>
    </location>
</feature>
<evidence type="ECO:0000313" key="3">
    <source>
        <dbReference type="EMBL" id="MFC5145235.1"/>
    </source>
</evidence>
<feature type="compositionally biased region" description="Low complexity" evidence="1">
    <location>
        <begin position="64"/>
        <end position="106"/>
    </location>
</feature>
<dbReference type="RefSeq" id="WP_382039757.1">
    <property type="nucleotide sequence ID" value="NZ_JBHSKJ010000005.1"/>
</dbReference>
<reference evidence="4" key="1">
    <citation type="journal article" date="2019" name="Int. J. Syst. Evol. Microbiol.">
        <title>The Global Catalogue of Microorganisms (GCM) 10K type strain sequencing project: providing services to taxonomists for standard genome sequencing and annotation.</title>
        <authorList>
            <consortium name="The Broad Institute Genomics Platform"/>
            <consortium name="The Broad Institute Genome Sequencing Center for Infectious Disease"/>
            <person name="Wu L."/>
            <person name="Ma J."/>
        </authorList>
    </citation>
    <scope>NUCLEOTIDE SEQUENCE [LARGE SCALE GENOMIC DNA]</scope>
    <source>
        <strain evidence="4">CGMCC 4.1641</strain>
    </source>
</reference>
<dbReference type="Proteomes" id="UP001596222">
    <property type="component" value="Unassembled WGS sequence"/>
</dbReference>
<dbReference type="EMBL" id="JBHSKJ010000005">
    <property type="protein sequence ID" value="MFC5145235.1"/>
    <property type="molecule type" value="Genomic_DNA"/>
</dbReference>
<accession>A0ABV9ZXQ1</accession>
<gene>
    <name evidence="3" type="ORF">ACFPP6_11215</name>
</gene>
<feature type="signal peptide" evidence="2">
    <location>
        <begin position="1"/>
        <end position="25"/>
    </location>
</feature>
<evidence type="ECO:0000256" key="2">
    <source>
        <dbReference type="SAM" id="SignalP"/>
    </source>
</evidence>
<organism evidence="3 4">
    <name type="scientific">Streptomyces aureoversilis</name>
    <dbReference type="NCBI Taxonomy" id="67277"/>
    <lineage>
        <taxon>Bacteria</taxon>
        <taxon>Bacillati</taxon>
        <taxon>Actinomycetota</taxon>
        <taxon>Actinomycetes</taxon>
        <taxon>Kitasatosporales</taxon>
        <taxon>Streptomycetaceae</taxon>
        <taxon>Streptomyces</taxon>
    </lineage>
</organism>
<keyword evidence="4" id="KW-1185">Reference proteome</keyword>
<feature type="compositionally biased region" description="Pro residues" evidence="1">
    <location>
        <begin position="142"/>
        <end position="160"/>
    </location>
</feature>
<protein>
    <recommendedName>
        <fullName evidence="5">Secreted protein</fullName>
    </recommendedName>
</protein>
<evidence type="ECO:0000313" key="4">
    <source>
        <dbReference type="Proteomes" id="UP001596222"/>
    </source>
</evidence>
<name>A0ABV9ZXQ1_9ACTN</name>
<evidence type="ECO:0008006" key="5">
    <source>
        <dbReference type="Google" id="ProtNLM"/>
    </source>
</evidence>
<feature type="chain" id="PRO_5045062926" description="Secreted protein" evidence="2">
    <location>
        <begin position="26"/>
        <end position="278"/>
    </location>
</feature>
<comment type="caution">
    <text evidence="3">The sequence shown here is derived from an EMBL/GenBank/DDBJ whole genome shotgun (WGS) entry which is preliminary data.</text>
</comment>
<feature type="region of interest" description="Disordered" evidence="1">
    <location>
        <begin position="38"/>
        <end position="186"/>
    </location>
</feature>
<proteinExistence type="predicted"/>
<evidence type="ECO:0000256" key="1">
    <source>
        <dbReference type="SAM" id="MobiDB-lite"/>
    </source>
</evidence>
<keyword evidence="2" id="KW-0732">Signal</keyword>
<dbReference type="PROSITE" id="PS51257">
    <property type="entry name" value="PROKAR_LIPOPROTEIN"/>
    <property type="match status" value="1"/>
</dbReference>